<proteinExistence type="predicted"/>
<feature type="compositionally biased region" description="Basic and acidic residues" evidence="1">
    <location>
        <begin position="15"/>
        <end position="27"/>
    </location>
</feature>
<gene>
    <name evidence="2" type="ORF">CGI_10015767</name>
</gene>
<dbReference type="EMBL" id="JH819013">
    <property type="protein sequence ID" value="EKC36013.1"/>
    <property type="molecule type" value="Genomic_DNA"/>
</dbReference>
<evidence type="ECO:0000256" key="1">
    <source>
        <dbReference type="SAM" id="MobiDB-lite"/>
    </source>
</evidence>
<dbReference type="HOGENOM" id="CLU_1534064_0_0_1"/>
<name>K1QQE4_MAGGI</name>
<accession>K1QQE4</accession>
<dbReference type="AlphaFoldDB" id="K1QQE4"/>
<organism evidence="2">
    <name type="scientific">Magallana gigas</name>
    <name type="common">Pacific oyster</name>
    <name type="synonym">Crassostrea gigas</name>
    <dbReference type="NCBI Taxonomy" id="29159"/>
    <lineage>
        <taxon>Eukaryota</taxon>
        <taxon>Metazoa</taxon>
        <taxon>Spiralia</taxon>
        <taxon>Lophotrochozoa</taxon>
        <taxon>Mollusca</taxon>
        <taxon>Bivalvia</taxon>
        <taxon>Autobranchia</taxon>
        <taxon>Pteriomorphia</taxon>
        <taxon>Ostreida</taxon>
        <taxon>Ostreoidea</taxon>
        <taxon>Ostreidae</taxon>
        <taxon>Magallana</taxon>
    </lineage>
</organism>
<reference evidence="2" key="1">
    <citation type="journal article" date="2012" name="Nature">
        <title>The oyster genome reveals stress adaptation and complexity of shell formation.</title>
        <authorList>
            <person name="Zhang G."/>
            <person name="Fang X."/>
            <person name="Guo X."/>
            <person name="Li L."/>
            <person name="Luo R."/>
            <person name="Xu F."/>
            <person name="Yang P."/>
            <person name="Zhang L."/>
            <person name="Wang X."/>
            <person name="Qi H."/>
            <person name="Xiong Z."/>
            <person name="Que H."/>
            <person name="Xie Y."/>
            <person name="Holland P.W."/>
            <person name="Paps J."/>
            <person name="Zhu Y."/>
            <person name="Wu F."/>
            <person name="Chen Y."/>
            <person name="Wang J."/>
            <person name="Peng C."/>
            <person name="Meng J."/>
            <person name="Yang L."/>
            <person name="Liu J."/>
            <person name="Wen B."/>
            <person name="Zhang N."/>
            <person name="Huang Z."/>
            <person name="Zhu Q."/>
            <person name="Feng Y."/>
            <person name="Mount A."/>
            <person name="Hedgecock D."/>
            <person name="Xu Z."/>
            <person name="Liu Y."/>
            <person name="Domazet-Loso T."/>
            <person name="Du Y."/>
            <person name="Sun X."/>
            <person name="Zhang S."/>
            <person name="Liu B."/>
            <person name="Cheng P."/>
            <person name="Jiang X."/>
            <person name="Li J."/>
            <person name="Fan D."/>
            <person name="Wang W."/>
            <person name="Fu W."/>
            <person name="Wang T."/>
            <person name="Wang B."/>
            <person name="Zhang J."/>
            <person name="Peng Z."/>
            <person name="Li Y."/>
            <person name="Li N."/>
            <person name="Wang J."/>
            <person name="Chen M."/>
            <person name="He Y."/>
            <person name="Tan F."/>
            <person name="Song X."/>
            <person name="Zheng Q."/>
            <person name="Huang R."/>
            <person name="Yang H."/>
            <person name="Du X."/>
            <person name="Chen L."/>
            <person name="Yang M."/>
            <person name="Gaffney P.M."/>
            <person name="Wang S."/>
            <person name="Luo L."/>
            <person name="She Z."/>
            <person name="Ming Y."/>
            <person name="Huang W."/>
            <person name="Zhang S."/>
            <person name="Huang B."/>
            <person name="Zhang Y."/>
            <person name="Qu T."/>
            <person name="Ni P."/>
            <person name="Miao G."/>
            <person name="Wang J."/>
            <person name="Wang Q."/>
            <person name="Steinberg C.E."/>
            <person name="Wang H."/>
            <person name="Li N."/>
            <person name="Qian L."/>
            <person name="Zhang G."/>
            <person name="Li Y."/>
            <person name="Yang H."/>
            <person name="Liu X."/>
            <person name="Wang J."/>
            <person name="Yin Y."/>
            <person name="Wang J."/>
        </authorList>
    </citation>
    <scope>NUCLEOTIDE SEQUENCE [LARGE SCALE GENOMIC DNA]</scope>
    <source>
        <strain evidence="2">05x7-T-G4-1.051#20</strain>
    </source>
</reference>
<protein>
    <submittedName>
        <fullName evidence="2">Uncharacterized protein</fullName>
    </submittedName>
</protein>
<feature type="region of interest" description="Disordered" evidence="1">
    <location>
        <begin position="1"/>
        <end position="27"/>
    </location>
</feature>
<evidence type="ECO:0000313" key="2">
    <source>
        <dbReference type="EMBL" id="EKC36013.1"/>
    </source>
</evidence>
<sequence>MPQDTTSESSEESEDEKKCNKFRSNEKSKYPGYMKYRTRAKSFNDCKVDWLKDKKEEFARYGFLYQDWRSHRMGEPCAKGEPLNGWRIGLYDASSTCNCLEKRDPLFEPAMLYCGIATEKVGLEPQMFGIEASVGTLVSCSEAACPAMLINVVSISWSFAVELFTDREFGESGRC</sequence>
<dbReference type="InParanoid" id="K1QQE4"/>